<keyword evidence="2" id="KW-0662">Pyridine nucleotide biosynthesis</keyword>
<accession>A0A9X1QW79</accession>
<evidence type="ECO:0000256" key="5">
    <source>
        <dbReference type="ARBA" id="ARBA00037900"/>
    </source>
</evidence>
<evidence type="ECO:0000256" key="4">
    <source>
        <dbReference type="ARBA" id="ARBA00022801"/>
    </source>
</evidence>
<dbReference type="GO" id="GO:0046872">
    <property type="term" value="F:metal ion binding"/>
    <property type="evidence" value="ECO:0007669"/>
    <property type="project" value="UniProtKB-KW"/>
</dbReference>
<dbReference type="PANTHER" id="PTHR11080">
    <property type="entry name" value="PYRAZINAMIDASE/NICOTINAMIDASE"/>
    <property type="match status" value="1"/>
</dbReference>
<evidence type="ECO:0000259" key="9">
    <source>
        <dbReference type="Pfam" id="PF00857"/>
    </source>
</evidence>
<evidence type="ECO:0000256" key="8">
    <source>
        <dbReference type="ARBA" id="ARBA00072277"/>
    </source>
</evidence>
<dbReference type="GO" id="GO:0019363">
    <property type="term" value="P:pyridine nucleotide biosynthetic process"/>
    <property type="evidence" value="ECO:0007669"/>
    <property type="project" value="UniProtKB-KW"/>
</dbReference>
<keyword evidence="3" id="KW-0479">Metal-binding</keyword>
<dbReference type="InterPro" id="IPR036380">
    <property type="entry name" value="Isochorismatase-like_sf"/>
</dbReference>
<dbReference type="InterPro" id="IPR052347">
    <property type="entry name" value="Isochorismatase_Nicotinamidase"/>
</dbReference>
<dbReference type="Proteomes" id="UP001139461">
    <property type="component" value="Unassembled WGS sequence"/>
</dbReference>
<dbReference type="PANTHER" id="PTHR11080:SF2">
    <property type="entry name" value="LD05707P"/>
    <property type="match status" value="1"/>
</dbReference>
<dbReference type="FunFam" id="3.40.50.850:FF:000006">
    <property type="entry name" value="Bifunctional pyrazinamidase/nicotinamidase"/>
    <property type="match status" value="1"/>
</dbReference>
<dbReference type="GO" id="GO:0008936">
    <property type="term" value="F:nicotinamidase activity"/>
    <property type="evidence" value="ECO:0007669"/>
    <property type="project" value="UniProtKB-EC"/>
</dbReference>
<evidence type="ECO:0000313" key="10">
    <source>
        <dbReference type="EMBL" id="MCG2418959.1"/>
    </source>
</evidence>
<reference evidence="10" key="1">
    <citation type="submission" date="2021-09" db="EMBL/GenBank/DDBJ databases">
        <title>Genome of Aequorivita sp. strain F47161.</title>
        <authorList>
            <person name="Wang Y."/>
        </authorList>
    </citation>
    <scope>NUCLEOTIDE SEQUENCE</scope>
    <source>
        <strain evidence="10">F47161</strain>
    </source>
</reference>
<evidence type="ECO:0000256" key="2">
    <source>
        <dbReference type="ARBA" id="ARBA00022642"/>
    </source>
</evidence>
<comment type="pathway">
    <text evidence="5">Cofactor biosynthesis; nicotinate biosynthesis; nicotinate from nicotinamide: step 1/1.</text>
</comment>
<evidence type="ECO:0000256" key="7">
    <source>
        <dbReference type="ARBA" id="ARBA00043224"/>
    </source>
</evidence>
<dbReference type="InterPro" id="IPR000868">
    <property type="entry name" value="Isochorismatase-like_dom"/>
</dbReference>
<dbReference type="Gene3D" id="3.40.50.850">
    <property type="entry name" value="Isochorismatase-like"/>
    <property type="match status" value="1"/>
</dbReference>
<dbReference type="AlphaFoldDB" id="A0A9X1QW79"/>
<proteinExistence type="inferred from homology"/>
<dbReference type="EMBL" id="JAIRBA010000012">
    <property type="protein sequence ID" value="MCG2418959.1"/>
    <property type="molecule type" value="Genomic_DNA"/>
</dbReference>
<comment type="caution">
    <text evidence="10">The sequence shown here is derived from an EMBL/GenBank/DDBJ whole genome shotgun (WGS) entry which is preliminary data.</text>
</comment>
<organism evidence="10 11">
    <name type="scientific">Aequorivita vitellina</name>
    <dbReference type="NCBI Taxonomy" id="2874475"/>
    <lineage>
        <taxon>Bacteria</taxon>
        <taxon>Pseudomonadati</taxon>
        <taxon>Bacteroidota</taxon>
        <taxon>Flavobacteriia</taxon>
        <taxon>Flavobacteriales</taxon>
        <taxon>Flavobacteriaceae</taxon>
        <taxon>Aequorivita</taxon>
    </lineage>
</organism>
<protein>
    <recommendedName>
        <fullName evidence="8">Nicotinamidase</fullName>
        <ecNumber evidence="6">3.5.1.19</ecNumber>
    </recommendedName>
    <alternativeName>
        <fullName evidence="7">Nicotinamide deamidase</fullName>
    </alternativeName>
</protein>
<comment type="similarity">
    <text evidence="1">Belongs to the isochorismatase family.</text>
</comment>
<dbReference type="CDD" id="cd01011">
    <property type="entry name" value="nicotinamidase"/>
    <property type="match status" value="1"/>
</dbReference>
<dbReference type="RefSeq" id="WP_237602772.1">
    <property type="nucleotide sequence ID" value="NZ_JAIRBA010000012.1"/>
</dbReference>
<evidence type="ECO:0000313" key="11">
    <source>
        <dbReference type="Proteomes" id="UP001139461"/>
    </source>
</evidence>
<sequence>MKTLIIVDAQNDFMPGGSLPVPNGDQIVSVINTIQPKFDLVVASQDWHPQNHISFASNHPEKDVFGTIEIQGQSQTLWPDHCVQNTNGARFHPKLNTDCWEAIFRKGTDPSIDSYSAFYDNGHLKSTGLAGYLKEKGSSQLFFCGLAADICVYYSIFDAFKEGFACFFIEDASKALDAERFEKMKAEMVYHGIQIISSKEI</sequence>
<dbReference type="Pfam" id="PF00857">
    <property type="entry name" value="Isochorismatase"/>
    <property type="match status" value="1"/>
</dbReference>
<dbReference type="EC" id="3.5.1.19" evidence="6"/>
<name>A0A9X1QW79_9FLAO</name>
<evidence type="ECO:0000256" key="1">
    <source>
        <dbReference type="ARBA" id="ARBA00006336"/>
    </source>
</evidence>
<feature type="domain" description="Isochorismatase-like" evidence="9">
    <location>
        <begin position="3"/>
        <end position="199"/>
    </location>
</feature>
<dbReference type="SUPFAM" id="SSF52499">
    <property type="entry name" value="Isochorismatase-like hydrolases"/>
    <property type="match status" value="1"/>
</dbReference>
<keyword evidence="11" id="KW-1185">Reference proteome</keyword>
<evidence type="ECO:0000256" key="6">
    <source>
        <dbReference type="ARBA" id="ARBA00039017"/>
    </source>
</evidence>
<dbReference type="NCBIfam" id="NF008623">
    <property type="entry name" value="PRK11609.1"/>
    <property type="match status" value="1"/>
</dbReference>
<keyword evidence="4 10" id="KW-0378">Hydrolase</keyword>
<evidence type="ECO:0000256" key="3">
    <source>
        <dbReference type="ARBA" id="ARBA00022723"/>
    </source>
</evidence>
<gene>
    <name evidence="10" type="primary">pncA</name>
    <name evidence="10" type="ORF">K8089_07980</name>
</gene>